<dbReference type="STRING" id="435880.SAMN04487988_1163"/>
<reference evidence="3" key="1">
    <citation type="submission" date="2016-10" db="EMBL/GenBank/DDBJ databases">
        <authorList>
            <person name="Varghese N."/>
            <person name="Submissions S."/>
        </authorList>
    </citation>
    <scope>NUCLEOTIDE SEQUENCE [LARGE SCALE GENOMIC DNA]</scope>
    <source>
        <strain evidence="3">DSM 19315</strain>
    </source>
</reference>
<dbReference type="AlphaFoldDB" id="A0A1I2X590"/>
<dbReference type="Proteomes" id="UP000199642">
    <property type="component" value="Unassembled WGS sequence"/>
</dbReference>
<sequence length="120" mass="14100">MKKDKELEAILVITLGFMIVYKVFETEWLFFTALAIGILGTFISFFRKYLVLSWMRLASILNMIVPKLLLGLIFYLVLFPMSIFSKLFRSDNPIVLKKPELTNFTDSNKKFNNNDFLNTW</sequence>
<evidence type="ECO:0000313" key="2">
    <source>
        <dbReference type="EMBL" id="SFH07856.1"/>
    </source>
</evidence>
<keyword evidence="1" id="KW-0812">Transmembrane</keyword>
<organism evidence="2 3">
    <name type="scientific">Algoriphagus hitonicola</name>
    <dbReference type="NCBI Taxonomy" id="435880"/>
    <lineage>
        <taxon>Bacteria</taxon>
        <taxon>Pseudomonadati</taxon>
        <taxon>Bacteroidota</taxon>
        <taxon>Cytophagia</taxon>
        <taxon>Cytophagales</taxon>
        <taxon>Cyclobacteriaceae</taxon>
        <taxon>Algoriphagus</taxon>
    </lineage>
</organism>
<feature type="transmembrane region" description="Helical" evidence="1">
    <location>
        <begin position="68"/>
        <end position="88"/>
    </location>
</feature>
<dbReference type="RefSeq" id="WP_092793935.1">
    <property type="nucleotide sequence ID" value="NZ_FOPC01000016.1"/>
</dbReference>
<accession>A0A1I2X590</accession>
<feature type="transmembrane region" description="Helical" evidence="1">
    <location>
        <begin position="30"/>
        <end position="47"/>
    </location>
</feature>
<protein>
    <submittedName>
        <fullName evidence="2">Uncharacterized protein</fullName>
    </submittedName>
</protein>
<evidence type="ECO:0000313" key="3">
    <source>
        <dbReference type="Proteomes" id="UP000199642"/>
    </source>
</evidence>
<proteinExistence type="predicted"/>
<feature type="transmembrane region" description="Helical" evidence="1">
    <location>
        <begin position="7"/>
        <end position="24"/>
    </location>
</feature>
<dbReference type="EMBL" id="FOPC01000016">
    <property type="protein sequence ID" value="SFH07856.1"/>
    <property type="molecule type" value="Genomic_DNA"/>
</dbReference>
<keyword evidence="1" id="KW-0472">Membrane</keyword>
<evidence type="ECO:0000256" key="1">
    <source>
        <dbReference type="SAM" id="Phobius"/>
    </source>
</evidence>
<dbReference type="OrthoDB" id="677995at2"/>
<name>A0A1I2X590_9BACT</name>
<keyword evidence="1" id="KW-1133">Transmembrane helix</keyword>
<keyword evidence="3" id="KW-1185">Reference proteome</keyword>
<gene>
    <name evidence="2" type="ORF">SAMN04487988_1163</name>
</gene>